<accession>A0ABQ1G5W0</accession>
<evidence type="ECO:0008006" key="3">
    <source>
        <dbReference type="Google" id="ProtNLM"/>
    </source>
</evidence>
<evidence type="ECO:0000313" key="1">
    <source>
        <dbReference type="EMBL" id="GGA37066.1"/>
    </source>
</evidence>
<gene>
    <name evidence="1" type="ORF">GCM10011395_04210</name>
</gene>
<proteinExistence type="predicted"/>
<dbReference type="Proteomes" id="UP000618591">
    <property type="component" value="Unassembled WGS sequence"/>
</dbReference>
<dbReference type="InterPro" id="IPR011008">
    <property type="entry name" value="Dimeric_a/b-barrel"/>
</dbReference>
<reference evidence="2" key="1">
    <citation type="journal article" date="2019" name="Int. J. Syst. Evol. Microbiol.">
        <title>The Global Catalogue of Microorganisms (GCM) 10K type strain sequencing project: providing services to taxonomists for standard genome sequencing and annotation.</title>
        <authorList>
            <consortium name="The Broad Institute Genomics Platform"/>
            <consortium name="The Broad Institute Genome Sequencing Center for Infectious Disease"/>
            <person name="Wu L."/>
            <person name="Ma J."/>
        </authorList>
    </citation>
    <scope>NUCLEOTIDE SEQUENCE [LARGE SCALE GENOMIC DNA]</scope>
    <source>
        <strain evidence="2">CGMCC 1.10106</strain>
    </source>
</reference>
<organism evidence="1 2">
    <name type="scientific">Sphingomonas psychrolutea</name>
    <dbReference type="NCBI Taxonomy" id="1259676"/>
    <lineage>
        <taxon>Bacteria</taxon>
        <taxon>Pseudomonadati</taxon>
        <taxon>Pseudomonadota</taxon>
        <taxon>Alphaproteobacteria</taxon>
        <taxon>Sphingomonadales</taxon>
        <taxon>Sphingomonadaceae</taxon>
        <taxon>Sphingomonas</taxon>
    </lineage>
</organism>
<keyword evidence="2" id="KW-1185">Reference proteome</keyword>
<comment type="caution">
    <text evidence="1">The sequence shown here is derived from an EMBL/GenBank/DDBJ whole genome shotgun (WGS) entry which is preliminary data.</text>
</comment>
<protein>
    <recommendedName>
        <fullName evidence="3">EthD domain-containing protein</fullName>
    </recommendedName>
</protein>
<dbReference type="SUPFAM" id="SSF54909">
    <property type="entry name" value="Dimeric alpha+beta barrel"/>
    <property type="match status" value="1"/>
</dbReference>
<sequence>MAKYMLFALNGPTEGAGDEATYNAWYHSVHMPDLLALDGVIAARRFKAVSSNRIDWPYVATYEIESDDIDSVLREMRDNIRPFSPTFDRSKSGMVLAMEITDQ</sequence>
<dbReference type="RefSeq" id="WP_188445127.1">
    <property type="nucleotide sequence ID" value="NZ_BMDW01000002.1"/>
</dbReference>
<dbReference type="EMBL" id="BMDW01000002">
    <property type="protein sequence ID" value="GGA37066.1"/>
    <property type="molecule type" value="Genomic_DNA"/>
</dbReference>
<evidence type="ECO:0000313" key="2">
    <source>
        <dbReference type="Proteomes" id="UP000618591"/>
    </source>
</evidence>
<name>A0ABQ1G5W0_9SPHN</name>